<keyword evidence="1" id="KW-0812">Transmembrane</keyword>
<sequence>MDESEKMISGLKNMVEPVNGVEAVRSWSPGAVSGVSGGAMAAVAVVAVAGAAVVLYVYRSKKA</sequence>
<evidence type="ECO:0000256" key="1">
    <source>
        <dbReference type="SAM" id="Phobius"/>
    </source>
</evidence>
<dbReference type="Proteomes" id="UP000712600">
    <property type="component" value="Unassembled WGS sequence"/>
</dbReference>
<keyword evidence="1" id="KW-0472">Membrane</keyword>
<accession>A0A8S9RUJ7</accession>
<feature type="transmembrane region" description="Helical" evidence="1">
    <location>
        <begin position="35"/>
        <end position="58"/>
    </location>
</feature>
<dbReference type="EMBL" id="QGKX02000088">
    <property type="protein sequence ID" value="KAF3584266.1"/>
    <property type="molecule type" value="Genomic_DNA"/>
</dbReference>
<dbReference type="AlphaFoldDB" id="A0A8S9RUJ7"/>
<name>A0A8S9RUJ7_BRACR</name>
<organism evidence="2 3">
    <name type="scientific">Brassica cretica</name>
    <name type="common">Mustard</name>
    <dbReference type="NCBI Taxonomy" id="69181"/>
    <lineage>
        <taxon>Eukaryota</taxon>
        <taxon>Viridiplantae</taxon>
        <taxon>Streptophyta</taxon>
        <taxon>Embryophyta</taxon>
        <taxon>Tracheophyta</taxon>
        <taxon>Spermatophyta</taxon>
        <taxon>Magnoliopsida</taxon>
        <taxon>eudicotyledons</taxon>
        <taxon>Gunneridae</taxon>
        <taxon>Pentapetalae</taxon>
        <taxon>rosids</taxon>
        <taxon>malvids</taxon>
        <taxon>Brassicales</taxon>
        <taxon>Brassicaceae</taxon>
        <taxon>Brassiceae</taxon>
        <taxon>Brassica</taxon>
    </lineage>
</organism>
<gene>
    <name evidence="2" type="ORF">F2Q69_00025986</name>
</gene>
<comment type="caution">
    <text evidence="2">The sequence shown here is derived from an EMBL/GenBank/DDBJ whole genome shotgun (WGS) entry which is preliminary data.</text>
</comment>
<proteinExistence type="predicted"/>
<protein>
    <submittedName>
        <fullName evidence="2">Uncharacterized protein</fullName>
    </submittedName>
</protein>
<evidence type="ECO:0000313" key="3">
    <source>
        <dbReference type="Proteomes" id="UP000712600"/>
    </source>
</evidence>
<keyword evidence="1" id="KW-1133">Transmembrane helix</keyword>
<reference evidence="2" key="1">
    <citation type="submission" date="2019-12" db="EMBL/GenBank/DDBJ databases">
        <title>Genome sequencing and annotation of Brassica cretica.</title>
        <authorList>
            <person name="Studholme D.J."/>
            <person name="Sarris P."/>
        </authorList>
    </citation>
    <scope>NUCLEOTIDE SEQUENCE</scope>
    <source>
        <strain evidence="2">PFS-109/04</strain>
        <tissue evidence="2">Leaf</tissue>
    </source>
</reference>
<evidence type="ECO:0000313" key="2">
    <source>
        <dbReference type="EMBL" id="KAF3584266.1"/>
    </source>
</evidence>